<accession>A0A1M6QFQ7</accession>
<organism evidence="3 4">
    <name type="scientific">Desulforamulus aeronauticus DSM 10349</name>
    <dbReference type="NCBI Taxonomy" id="1121421"/>
    <lineage>
        <taxon>Bacteria</taxon>
        <taxon>Bacillati</taxon>
        <taxon>Bacillota</taxon>
        <taxon>Clostridia</taxon>
        <taxon>Eubacteriales</taxon>
        <taxon>Peptococcaceae</taxon>
        <taxon>Desulforamulus</taxon>
    </lineage>
</organism>
<dbReference type="GO" id="GO:0003676">
    <property type="term" value="F:nucleic acid binding"/>
    <property type="evidence" value="ECO:0007669"/>
    <property type="project" value="InterPro"/>
</dbReference>
<sequence length="382" mass="45286">MALINASSDKVKFCKEYEIDIRESDWPCCHVPQMIVADRGEMIGKNAESFANTLNIQIKYAPPYRADWKGIVEQHFRVIQQRVKPFLPGYVDKDFRERGVRDYRLDAKLDIYQFTQIIIKCIIYHNTKHFLTTYSRDEMMVADEVKPVPVELWKWGIANRSGSLRYYPEDIVKLSLMPKDTARVTHKGIIYKKLHYSCDKAIREMWFDRARRKTWKVDISYDPRNLNSIYIRDTEDQTFYEKCYLLDSQSRYFEKTLDEIKYLMEYEKLEEQKSAYINLQSESDLKSDIESIVRQAEDMTKMVSSNTVSNSSKVKGIQKNRQVEKEINREKEAFELGKNEPSKNKSISNKDKMKTDNDARFELLKRKQRERMHGKGEQTTTD</sequence>
<dbReference type="AlphaFoldDB" id="A0A1M6QFQ7"/>
<feature type="domain" description="Transposase-like Mu C-terminal" evidence="2">
    <location>
        <begin position="175"/>
        <end position="237"/>
    </location>
</feature>
<dbReference type="InterPro" id="IPR015378">
    <property type="entry name" value="Transposase-like_Mu_C"/>
</dbReference>
<dbReference type="SUPFAM" id="SSF53098">
    <property type="entry name" value="Ribonuclease H-like"/>
    <property type="match status" value="1"/>
</dbReference>
<gene>
    <name evidence="3" type="ORF">SAMN02745123_01023</name>
</gene>
<proteinExistence type="predicted"/>
<dbReference type="Gene3D" id="3.30.420.10">
    <property type="entry name" value="Ribonuclease H-like superfamily/Ribonuclease H"/>
    <property type="match status" value="1"/>
</dbReference>
<dbReference type="EMBL" id="FRAR01000008">
    <property type="protein sequence ID" value="SHK19089.1"/>
    <property type="molecule type" value="Genomic_DNA"/>
</dbReference>
<keyword evidence="4" id="KW-1185">Reference proteome</keyword>
<dbReference type="STRING" id="1121421.SAMN02745123_01023"/>
<evidence type="ECO:0000256" key="1">
    <source>
        <dbReference type="SAM" id="MobiDB-lite"/>
    </source>
</evidence>
<dbReference type="Proteomes" id="UP000183997">
    <property type="component" value="Unassembled WGS sequence"/>
</dbReference>
<dbReference type="InterPro" id="IPR012337">
    <property type="entry name" value="RNaseH-like_sf"/>
</dbReference>
<protein>
    <submittedName>
        <fullName evidence="3">Integrase core domain-containing protein</fullName>
    </submittedName>
</protein>
<evidence type="ECO:0000313" key="3">
    <source>
        <dbReference type="EMBL" id="SHK19089.1"/>
    </source>
</evidence>
<dbReference type="InterPro" id="IPR036397">
    <property type="entry name" value="RNaseH_sf"/>
</dbReference>
<evidence type="ECO:0000313" key="4">
    <source>
        <dbReference type="Proteomes" id="UP000183997"/>
    </source>
</evidence>
<evidence type="ECO:0000259" key="2">
    <source>
        <dbReference type="Pfam" id="PF09299"/>
    </source>
</evidence>
<name>A0A1M6QFQ7_9FIRM</name>
<feature type="region of interest" description="Disordered" evidence="1">
    <location>
        <begin position="303"/>
        <end position="382"/>
    </location>
</feature>
<dbReference type="Pfam" id="PF09299">
    <property type="entry name" value="Mu-transpos_C"/>
    <property type="match status" value="1"/>
</dbReference>
<feature type="compositionally biased region" description="Low complexity" evidence="1">
    <location>
        <begin position="303"/>
        <end position="315"/>
    </location>
</feature>
<reference evidence="4" key="1">
    <citation type="submission" date="2016-11" db="EMBL/GenBank/DDBJ databases">
        <authorList>
            <person name="Varghese N."/>
            <person name="Submissions S."/>
        </authorList>
    </citation>
    <scope>NUCLEOTIDE SEQUENCE [LARGE SCALE GENOMIC DNA]</scope>
    <source>
        <strain evidence="4">DSM 10349</strain>
    </source>
</reference>
<feature type="compositionally biased region" description="Basic and acidic residues" evidence="1">
    <location>
        <begin position="321"/>
        <end position="376"/>
    </location>
</feature>